<dbReference type="Gene3D" id="3.40.50.1580">
    <property type="entry name" value="Nucleoside phosphorylase domain"/>
    <property type="match status" value="1"/>
</dbReference>
<keyword evidence="6" id="KW-1185">Reference proteome</keyword>
<reference evidence="5" key="1">
    <citation type="submission" date="2021-12" db="EMBL/GenBank/DDBJ databases">
        <authorList>
            <person name="Rodrigo-Torres L."/>
            <person name="Arahal R. D."/>
            <person name="Lucena T."/>
        </authorList>
    </citation>
    <scope>NUCLEOTIDE SEQUENCE</scope>
    <source>
        <strain evidence="5">CECT 8419</strain>
    </source>
</reference>
<dbReference type="EMBL" id="CAKLPZ010000003">
    <property type="protein sequence ID" value="CAH1001660.1"/>
    <property type="molecule type" value="Genomic_DNA"/>
</dbReference>
<feature type="domain" description="Nucleoside phosphorylase" evidence="4">
    <location>
        <begin position="29"/>
        <end position="262"/>
    </location>
</feature>
<evidence type="ECO:0000259" key="4">
    <source>
        <dbReference type="Pfam" id="PF01048"/>
    </source>
</evidence>
<proteinExistence type="predicted"/>
<dbReference type="Proteomes" id="UP000837803">
    <property type="component" value="Unassembled WGS sequence"/>
</dbReference>
<sequence>MIPASELILRPDGSLYHLALLPGQVAETIITVGDPERVAQVSRRFDRVELRVEAREFVTHTGELDGRRLTVISTGIGTDNIDIVFNELDALFNIDLARREIKDRLTSLTFLRLGTSGSFQPDLPLDSFLLSQAALAMDGLLPFYPAAGADDSLTTSLAGHLAEQGVQAPVPLRIVRPQLPDLNWAAVPALAHGITLTAAGFYAPQGRSLRLASGLDPALLLALRSLRSGELRITNIEMETAGIYGLANALGHRSASLSALLANRTAGTFSRQPAATVERLIDQGLFLLTGHGVADAVEQ</sequence>
<accession>A0ABN8FAT5</accession>
<evidence type="ECO:0000256" key="3">
    <source>
        <dbReference type="ARBA" id="ARBA00048447"/>
    </source>
</evidence>
<dbReference type="PANTHER" id="PTHR43691">
    <property type="entry name" value="URIDINE PHOSPHORYLASE"/>
    <property type="match status" value="1"/>
</dbReference>
<dbReference type="SUPFAM" id="SSF53167">
    <property type="entry name" value="Purine and uridine phosphorylases"/>
    <property type="match status" value="1"/>
</dbReference>
<dbReference type="InterPro" id="IPR000845">
    <property type="entry name" value="Nucleoside_phosphorylase_d"/>
</dbReference>
<dbReference type="EC" id="2.4.2.3" evidence="1"/>
<name>A0ABN8FAT5_9BACT</name>
<evidence type="ECO:0000256" key="1">
    <source>
        <dbReference type="ARBA" id="ARBA00011888"/>
    </source>
</evidence>
<dbReference type="PANTHER" id="PTHR43691:SF11">
    <property type="entry name" value="FI09636P-RELATED"/>
    <property type="match status" value="1"/>
</dbReference>
<comment type="catalytic activity">
    <reaction evidence="3">
        <text>uridine + phosphate = alpha-D-ribose 1-phosphate + uracil</text>
        <dbReference type="Rhea" id="RHEA:24388"/>
        <dbReference type="ChEBI" id="CHEBI:16704"/>
        <dbReference type="ChEBI" id="CHEBI:17568"/>
        <dbReference type="ChEBI" id="CHEBI:43474"/>
        <dbReference type="ChEBI" id="CHEBI:57720"/>
        <dbReference type="EC" id="2.4.2.3"/>
    </reaction>
</comment>
<dbReference type="Pfam" id="PF01048">
    <property type="entry name" value="PNP_UDP_1"/>
    <property type="match status" value="1"/>
</dbReference>
<evidence type="ECO:0000313" key="5">
    <source>
        <dbReference type="EMBL" id="CAH1001660.1"/>
    </source>
</evidence>
<dbReference type="RefSeq" id="WP_238751509.1">
    <property type="nucleotide sequence ID" value="NZ_CAKLPZ010000003.1"/>
</dbReference>
<keyword evidence="5" id="KW-0328">Glycosyltransferase</keyword>
<dbReference type="GO" id="GO:0004850">
    <property type="term" value="F:uridine phosphorylase activity"/>
    <property type="evidence" value="ECO:0007669"/>
    <property type="project" value="UniProtKB-EC"/>
</dbReference>
<comment type="caution">
    <text evidence="5">The sequence shown here is derived from an EMBL/GenBank/DDBJ whole genome shotgun (WGS) entry which is preliminary data.</text>
</comment>
<dbReference type="CDD" id="cd00436">
    <property type="entry name" value="UP_TbUP-like"/>
    <property type="match status" value="1"/>
</dbReference>
<evidence type="ECO:0000256" key="2">
    <source>
        <dbReference type="ARBA" id="ARBA00021980"/>
    </source>
</evidence>
<keyword evidence="5" id="KW-0808">Transferase</keyword>
<organism evidence="5 6">
    <name type="scientific">Neolewinella maritima</name>
    <dbReference type="NCBI Taxonomy" id="1383882"/>
    <lineage>
        <taxon>Bacteria</taxon>
        <taxon>Pseudomonadati</taxon>
        <taxon>Bacteroidota</taxon>
        <taxon>Saprospiria</taxon>
        <taxon>Saprospirales</taxon>
        <taxon>Lewinellaceae</taxon>
        <taxon>Neolewinella</taxon>
    </lineage>
</organism>
<dbReference type="InterPro" id="IPR035994">
    <property type="entry name" value="Nucleoside_phosphorylase_sf"/>
</dbReference>
<evidence type="ECO:0000313" key="6">
    <source>
        <dbReference type="Proteomes" id="UP000837803"/>
    </source>
</evidence>
<protein>
    <recommendedName>
        <fullName evidence="2">Uridine phosphorylase</fullName>
        <ecNumber evidence="1">2.4.2.3</ecNumber>
    </recommendedName>
</protein>
<gene>
    <name evidence="5" type="primary">udp</name>
    <name evidence="5" type="ORF">LEM8419_02565</name>
</gene>